<accession>A0A0K8PKA0</accession>
<dbReference type="Proteomes" id="UP000053859">
    <property type="component" value="Unassembled WGS sequence"/>
</dbReference>
<sequence length="168" mass="18900">MITVLNVHERELPAAPAAVGTLIDSLGTGNDRLWPPGWPPVRFDGPLAVGASGGHGSVRYEVSHYVPGEWVRFRFTGPRGFRGFHEFSVQRLGEERTVLRNTLVLRPRGVRWFGWLLFFRPLYDAAFRQSLDCAERALTGKVARPTDWGWYVRLLRAATARVAPESAE</sequence>
<dbReference type="PATRIC" id="fig|146537.3.peg.3331"/>
<reference evidence="1" key="1">
    <citation type="journal article" date="2015" name="Genome Announc.">
        <title>Draft Genome Sequence of Thiostrepton-Producing Streptomyces azureus ATCC 14921.</title>
        <authorList>
            <person name="Sakihara K."/>
            <person name="Maeda J."/>
            <person name="Tashiro K."/>
            <person name="Fujino Y."/>
            <person name="Kuhara S."/>
            <person name="Ohshima T."/>
            <person name="Ogata S."/>
            <person name="Doi K."/>
        </authorList>
    </citation>
    <scope>NUCLEOTIDE SEQUENCE [LARGE SCALE GENOMIC DNA]</scope>
    <source>
        <strain evidence="1">ATCC14921</strain>
    </source>
</reference>
<evidence type="ECO:0000313" key="2">
    <source>
        <dbReference type="Proteomes" id="UP000053859"/>
    </source>
</evidence>
<evidence type="ECO:0008006" key="3">
    <source>
        <dbReference type="Google" id="ProtNLM"/>
    </source>
</evidence>
<dbReference type="AlphaFoldDB" id="A0A0K8PKA0"/>
<name>A0A0K8PKA0_STRAJ</name>
<dbReference type="CDD" id="cd07812">
    <property type="entry name" value="SRPBCC"/>
    <property type="match status" value="1"/>
</dbReference>
<evidence type="ECO:0000313" key="1">
    <source>
        <dbReference type="EMBL" id="GAP48315.1"/>
    </source>
</evidence>
<dbReference type="EMBL" id="DF968256">
    <property type="protein sequence ID" value="GAP48315.1"/>
    <property type="molecule type" value="Genomic_DNA"/>
</dbReference>
<keyword evidence="2" id="KW-1185">Reference proteome</keyword>
<dbReference type="SUPFAM" id="SSF55961">
    <property type="entry name" value="Bet v1-like"/>
    <property type="match status" value="1"/>
</dbReference>
<gene>
    <name evidence="1" type="ORF">SAZU_3142</name>
</gene>
<organism evidence="1 2">
    <name type="scientific">Streptomyces azureus</name>
    <dbReference type="NCBI Taxonomy" id="146537"/>
    <lineage>
        <taxon>Bacteria</taxon>
        <taxon>Bacillati</taxon>
        <taxon>Actinomycetota</taxon>
        <taxon>Actinomycetes</taxon>
        <taxon>Kitasatosporales</taxon>
        <taxon>Streptomycetaceae</taxon>
        <taxon>Streptomyces</taxon>
    </lineage>
</organism>
<proteinExistence type="predicted"/>
<protein>
    <recommendedName>
        <fullName evidence="3">SRPBCC family protein</fullName>
    </recommendedName>
</protein>